<dbReference type="AlphaFoldDB" id="A0A317DKP1"/>
<evidence type="ECO:0000313" key="4">
    <source>
        <dbReference type="Proteomes" id="UP001290101"/>
    </source>
</evidence>
<dbReference type="SUPFAM" id="SSF82607">
    <property type="entry name" value="YbaB-like"/>
    <property type="match status" value="1"/>
</dbReference>
<dbReference type="RefSeq" id="WP_109801693.1">
    <property type="nucleotide sequence ID" value="NZ_JAXOTQ010000002.1"/>
</dbReference>
<dbReference type="EMBL" id="QGKS01000192">
    <property type="protein sequence ID" value="PWR15221.1"/>
    <property type="molecule type" value="Genomic_DNA"/>
</dbReference>
<evidence type="ECO:0000313" key="1">
    <source>
        <dbReference type="EMBL" id="MDZ5488202.1"/>
    </source>
</evidence>
<dbReference type="InterPro" id="IPR004401">
    <property type="entry name" value="YbaB/EbfC"/>
</dbReference>
<name>A0A317DKP1_9ACTN</name>
<protein>
    <submittedName>
        <fullName evidence="1">YbaB/EbfC family nucleoid-associated protein</fullName>
    </submittedName>
</protein>
<dbReference type="InterPro" id="IPR036894">
    <property type="entry name" value="YbaB-like_sf"/>
</dbReference>
<dbReference type="Gene3D" id="3.30.1310.10">
    <property type="entry name" value="Nucleoid-associated protein YbaB-like domain"/>
    <property type="match status" value="1"/>
</dbReference>
<accession>A0A317DKP1</accession>
<dbReference type="Proteomes" id="UP000246050">
    <property type="component" value="Unassembled WGS sequence"/>
</dbReference>
<sequence>MTNEPFSAAASLDELLTRTQQALSAMRSRPVEHPDGDAEELLRADGTAADGLVRAVVVQGGRLESVTVDPRLSAAGVEAVCGHIVVAVNAALADLEAQVSASARADADALAARLGGLREQSRRQMEMFSQAMEHAAARLGGGRPD</sequence>
<keyword evidence="4" id="KW-1185">Reference proteome</keyword>
<evidence type="ECO:0000313" key="2">
    <source>
        <dbReference type="EMBL" id="PWR15221.1"/>
    </source>
</evidence>
<proteinExistence type="predicted"/>
<evidence type="ECO:0000313" key="3">
    <source>
        <dbReference type="Proteomes" id="UP000246050"/>
    </source>
</evidence>
<dbReference type="EMBL" id="JAXOTQ010000002">
    <property type="protein sequence ID" value="MDZ5488202.1"/>
    <property type="molecule type" value="Genomic_DNA"/>
</dbReference>
<reference evidence="1 4" key="2">
    <citation type="submission" date="2023-12" db="EMBL/GenBank/DDBJ databases">
        <title>Micromonospora sp. nov., isolated from Atacama Desert.</title>
        <authorList>
            <person name="Carro L."/>
            <person name="Golinska P."/>
            <person name="Klenk H.-P."/>
            <person name="Goodfellow M."/>
        </authorList>
    </citation>
    <scope>NUCLEOTIDE SEQUENCE [LARGE SCALE GENOMIC DNA]</scope>
    <source>
        <strain evidence="1 4">4G53</strain>
    </source>
</reference>
<dbReference type="Pfam" id="PF02575">
    <property type="entry name" value="YbaB_DNA_bd"/>
    <property type="match status" value="1"/>
</dbReference>
<dbReference type="GO" id="GO:0003677">
    <property type="term" value="F:DNA binding"/>
    <property type="evidence" value="ECO:0007669"/>
    <property type="project" value="InterPro"/>
</dbReference>
<dbReference type="OrthoDB" id="3397719at2"/>
<organism evidence="2 3">
    <name type="scientific">Micromonospora sicca</name>
    <dbReference type="NCBI Taxonomy" id="2202420"/>
    <lineage>
        <taxon>Bacteria</taxon>
        <taxon>Bacillati</taxon>
        <taxon>Actinomycetota</taxon>
        <taxon>Actinomycetes</taxon>
        <taxon>Micromonosporales</taxon>
        <taxon>Micromonosporaceae</taxon>
        <taxon>Micromonospora</taxon>
    </lineage>
</organism>
<dbReference type="Proteomes" id="UP001290101">
    <property type="component" value="Unassembled WGS sequence"/>
</dbReference>
<comment type="caution">
    <text evidence="2">The sequence shown here is derived from an EMBL/GenBank/DDBJ whole genome shotgun (WGS) entry which is preliminary data.</text>
</comment>
<reference evidence="2 3" key="1">
    <citation type="submission" date="2018-05" db="EMBL/GenBank/DDBJ databases">
        <title>Micromonosporas from Atacama Desert.</title>
        <authorList>
            <person name="Carro L."/>
            <person name="Golinska P."/>
            <person name="Klenk H.-P."/>
            <person name="Goodfellow M."/>
        </authorList>
    </citation>
    <scope>NUCLEOTIDE SEQUENCE [LARGE SCALE GENOMIC DNA]</scope>
    <source>
        <strain evidence="2 3">4G51</strain>
    </source>
</reference>
<gene>
    <name evidence="2" type="ORF">DKT69_12265</name>
    <name evidence="1" type="ORF">U2F25_01755</name>
</gene>